<dbReference type="GO" id="GO:0005759">
    <property type="term" value="C:mitochondrial matrix"/>
    <property type="evidence" value="ECO:0007669"/>
    <property type="project" value="UniProtKB-SubCell"/>
</dbReference>
<feature type="compositionally biased region" description="Basic and acidic residues" evidence="12">
    <location>
        <begin position="477"/>
        <end position="491"/>
    </location>
</feature>
<dbReference type="Gene3D" id="3.30.300.110">
    <property type="entry name" value="Met-10+ protein-like domains"/>
    <property type="match status" value="1"/>
</dbReference>
<evidence type="ECO:0000256" key="3">
    <source>
        <dbReference type="ARBA" id="ARBA00022603"/>
    </source>
</evidence>
<dbReference type="AlphaFoldDB" id="A0ABD2XEP2"/>
<evidence type="ECO:0000256" key="1">
    <source>
        <dbReference type="ARBA" id="ARBA00009775"/>
    </source>
</evidence>
<reference evidence="14 15" key="1">
    <citation type="journal article" date="2024" name="bioRxiv">
        <title>A reference genome for Trichogramma kaykai: A tiny desert-dwelling parasitoid wasp with competing sex-ratio distorters.</title>
        <authorList>
            <person name="Culotta J."/>
            <person name="Lindsey A.R."/>
        </authorList>
    </citation>
    <scope>NUCLEOTIDE SEQUENCE [LARGE SCALE GENOMIC DNA]</scope>
    <source>
        <strain evidence="14 15">KSX58</strain>
    </source>
</reference>
<evidence type="ECO:0000256" key="6">
    <source>
        <dbReference type="ARBA" id="ARBA00022694"/>
    </source>
</evidence>
<evidence type="ECO:0000259" key="13">
    <source>
        <dbReference type="PROSITE" id="PS51684"/>
    </source>
</evidence>
<keyword evidence="5 11" id="KW-0949">S-adenosyl-L-methionine</keyword>
<dbReference type="PANTHER" id="PTHR23245:SF36">
    <property type="entry name" value="TRNA (GUANINE(37)-N1)-METHYLTRANSFERASE"/>
    <property type="match status" value="1"/>
</dbReference>
<feature type="binding site" evidence="11">
    <location>
        <position position="250"/>
    </location>
    <ligand>
        <name>S-adenosyl-L-methionine</name>
        <dbReference type="ChEBI" id="CHEBI:59789"/>
    </ligand>
</feature>
<dbReference type="EC" id="2.1.1.228" evidence="11"/>
<dbReference type="Gene3D" id="3.40.50.150">
    <property type="entry name" value="Vaccinia Virus protein VP39"/>
    <property type="match status" value="1"/>
</dbReference>
<protein>
    <recommendedName>
        <fullName evidence="11">tRNA (guanine(37)-N1)-methyltransferase</fullName>
        <ecNumber evidence="11">2.1.1.228</ecNumber>
    </recommendedName>
    <alternativeName>
        <fullName evidence="11">M1G-methyltransferase</fullName>
    </alternativeName>
    <alternativeName>
        <fullName evidence="11">tRNA [GM37] methyltransferase</fullName>
    </alternativeName>
    <alternativeName>
        <fullName evidence="11">tRNA methyltransferase 5 homolog</fullName>
    </alternativeName>
</protein>
<feature type="binding site" evidence="11">
    <location>
        <begin position="316"/>
        <end position="317"/>
    </location>
    <ligand>
        <name>S-adenosyl-L-methionine</name>
        <dbReference type="ChEBI" id="CHEBI:59789"/>
    </ligand>
</feature>
<keyword evidence="2 11" id="KW-0963">Cytoplasm</keyword>
<feature type="domain" description="SAM-dependent methyltransferase TRM5/TYW2-type" evidence="13">
    <location>
        <begin position="161"/>
        <end position="437"/>
    </location>
</feature>
<comment type="function">
    <text evidence="11">Specifically methylates the N1 position of guanosine-37 in various cytoplasmic and mitochondrial tRNAs. Methylation is not dependent on the nature of the nucleoside 5' of the target nucleoside. This is the first step in the biosynthesis of wybutosine (yW), a modified base adjacent to the anticodon of tRNAs and required for accurate decoding.</text>
</comment>
<dbReference type="GO" id="GO:0052906">
    <property type="term" value="F:tRNA (guanine(37)-N1)-methyltransferase activity"/>
    <property type="evidence" value="ECO:0007669"/>
    <property type="project" value="UniProtKB-UniRule"/>
</dbReference>
<keyword evidence="3 11" id="KW-0489">Methyltransferase</keyword>
<dbReference type="InterPro" id="IPR056743">
    <property type="entry name" value="TRM5-TYW2-like_MTfase"/>
</dbReference>
<keyword evidence="7 11" id="KW-0496">Mitochondrion</keyword>
<organism evidence="14 15">
    <name type="scientific">Trichogramma kaykai</name>
    <dbReference type="NCBI Taxonomy" id="54128"/>
    <lineage>
        <taxon>Eukaryota</taxon>
        <taxon>Metazoa</taxon>
        <taxon>Ecdysozoa</taxon>
        <taxon>Arthropoda</taxon>
        <taxon>Hexapoda</taxon>
        <taxon>Insecta</taxon>
        <taxon>Pterygota</taxon>
        <taxon>Neoptera</taxon>
        <taxon>Endopterygota</taxon>
        <taxon>Hymenoptera</taxon>
        <taxon>Apocrita</taxon>
        <taxon>Proctotrupomorpha</taxon>
        <taxon>Chalcidoidea</taxon>
        <taxon>Trichogrammatidae</taxon>
        <taxon>Trichogramma</taxon>
    </lineage>
</organism>
<evidence type="ECO:0000313" key="15">
    <source>
        <dbReference type="Proteomes" id="UP001627154"/>
    </source>
</evidence>
<keyword evidence="4 11" id="KW-0808">Transferase</keyword>
<feature type="binding site" evidence="11">
    <location>
        <begin position="288"/>
        <end position="289"/>
    </location>
    <ligand>
        <name>S-adenosyl-L-methionine</name>
        <dbReference type="ChEBI" id="CHEBI:59789"/>
    </ligand>
</feature>
<dbReference type="EMBL" id="JBJJXI010000029">
    <property type="protein sequence ID" value="KAL3403712.1"/>
    <property type="molecule type" value="Genomic_DNA"/>
</dbReference>
<gene>
    <name evidence="14" type="ORF">TKK_003639</name>
</gene>
<evidence type="ECO:0000256" key="11">
    <source>
        <dbReference type="HAMAP-Rule" id="MF_03152"/>
    </source>
</evidence>
<dbReference type="PANTHER" id="PTHR23245">
    <property type="entry name" value="TRNA METHYLTRANSFERASE"/>
    <property type="match status" value="1"/>
</dbReference>
<evidence type="ECO:0000256" key="2">
    <source>
        <dbReference type="ARBA" id="ARBA00022490"/>
    </source>
</evidence>
<evidence type="ECO:0000256" key="4">
    <source>
        <dbReference type="ARBA" id="ARBA00022679"/>
    </source>
</evidence>
<dbReference type="Pfam" id="PF02475">
    <property type="entry name" value="TRM5-TYW2_MTfase"/>
    <property type="match status" value="1"/>
</dbReference>
<dbReference type="PROSITE" id="PS51684">
    <property type="entry name" value="SAM_MT_TRM5_TYW2"/>
    <property type="match status" value="1"/>
</dbReference>
<comment type="similarity">
    <text evidence="1">Belongs to the class I-like SAM-binding methyltransferase superfamily. TRM5/TYW2 family.</text>
</comment>
<evidence type="ECO:0000256" key="7">
    <source>
        <dbReference type="ARBA" id="ARBA00023128"/>
    </source>
</evidence>
<feature type="binding site" evidence="11">
    <location>
        <position position="346"/>
    </location>
    <ligand>
        <name>S-adenosyl-L-methionine</name>
        <dbReference type="ChEBI" id="CHEBI:59789"/>
    </ligand>
</feature>
<accession>A0ABD2XEP2</accession>
<evidence type="ECO:0000256" key="9">
    <source>
        <dbReference type="ARBA" id="ARBA00045951"/>
    </source>
</evidence>
<dbReference type="InterPro" id="IPR030382">
    <property type="entry name" value="MeTrfase_TRM5/TYW2"/>
</dbReference>
<dbReference type="InterPro" id="IPR025792">
    <property type="entry name" value="tRNA_Gua_MeTrfase_euk"/>
</dbReference>
<dbReference type="InterPro" id="IPR056744">
    <property type="entry name" value="TRM5/TYW2-like_N"/>
</dbReference>
<keyword evidence="8 11" id="KW-0539">Nucleus</keyword>
<keyword evidence="15" id="KW-1185">Reference proteome</keyword>
<dbReference type="HAMAP" id="MF_03152">
    <property type="entry name" value="TRM5"/>
    <property type="match status" value="1"/>
</dbReference>
<proteinExistence type="inferred from homology"/>
<evidence type="ECO:0000256" key="5">
    <source>
        <dbReference type="ARBA" id="ARBA00022691"/>
    </source>
</evidence>
<evidence type="ECO:0000256" key="10">
    <source>
        <dbReference type="ARBA" id="ARBA00047783"/>
    </source>
</evidence>
<comment type="catalytic activity">
    <reaction evidence="10 11">
        <text>guanosine(37) in tRNA + S-adenosyl-L-methionine = N(1)-methylguanosine(37) in tRNA + S-adenosyl-L-homocysteine + H(+)</text>
        <dbReference type="Rhea" id="RHEA:36899"/>
        <dbReference type="Rhea" id="RHEA-COMP:10145"/>
        <dbReference type="Rhea" id="RHEA-COMP:10147"/>
        <dbReference type="ChEBI" id="CHEBI:15378"/>
        <dbReference type="ChEBI" id="CHEBI:57856"/>
        <dbReference type="ChEBI" id="CHEBI:59789"/>
        <dbReference type="ChEBI" id="CHEBI:73542"/>
        <dbReference type="ChEBI" id="CHEBI:74269"/>
        <dbReference type="EC" id="2.1.1.228"/>
    </reaction>
</comment>
<evidence type="ECO:0000256" key="12">
    <source>
        <dbReference type="SAM" id="MobiDB-lite"/>
    </source>
</evidence>
<name>A0ABD2XEP2_9HYME</name>
<dbReference type="InterPro" id="IPR029063">
    <property type="entry name" value="SAM-dependent_MTases_sf"/>
</dbReference>
<dbReference type="SUPFAM" id="SSF53335">
    <property type="entry name" value="S-adenosyl-L-methionine-dependent methyltransferases"/>
    <property type="match status" value="1"/>
</dbReference>
<comment type="caution">
    <text evidence="14">The sequence shown here is derived from an EMBL/GenBank/DDBJ whole genome shotgun (WGS) entry which is preliminary data.</text>
</comment>
<evidence type="ECO:0000256" key="8">
    <source>
        <dbReference type="ARBA" id="ARBA00023242"/>
    </source>
</evidence>
<dbReference type="Pfam" id="PF25133">
    <property type="entry name" value="TYW2_N_2"/>
    <property type="match status" value="1"/>
</dbReference>
<comment type="similarity">
    <text evidence="11">Belongs to the TRM5 / TYW2 family.</text>
</comment>
<dbReference type="FunFam" id="3.30.300.110:FF:000001">
    <property type="entry name" value="tRNA (guanine(37)-N1)-methyltransferase"/>
    <property type="match status" value="1"/>
</dbReference>
<comment type="function">
    <text evidence="9">Involved in mitochondrial tRNA methylation. Specifically methylates the N1 position of guanosine-37 in various tRNAs. Methylation is not dependent on the nature of the nucleoside 5' of the target nucleoside. This is the first step in the biosynthesis of wybutosine (yW), a modified base adjacent to the anticodon of tRNAs and required for accurate decoding.</text>
</comment>
<comment type="subcellular location">
    <subcellularLocation>
        <location evidence="11">Mitochondrion matrix</location>
    </subcellularLocation>
    <subcellularLocation>
        <location evidence="11">Nucleus</location>
    </subcellularLocation>
    <subcellularLocation>
        <location evidence="11">Cytoplasm</location>
    </subcellularLocation>
    <text evidence="11">Predominantly in the mitochondria and in the nucleus.</text>
</comment>
<sequence length="508" mass="58340">MVQRSLRKFMLGSRHLAQFGAACILRVPYNYCQYAMASLLVPPSSLQSRKKVDYEAFNVTLQKVPCLMLPSKETDQIVNQLKKYLLKLPKFRPVQTDKKTQQIVIHLDPREISNITPTLKETIRWSELFCEKDLELSYENWTREEILRAILPKEIEVPTSYSIIGHIVHLNLRDEQLPYKNVIGQVLLDKIPSAKTVVNKLNEIDNTYRYFAMEILVGEPNTVVRVKESNCTFEFDFSKVYWNPRLATEHEAIVKLLKAGDVLYDVFAGVGPFSIPAARKKVCVLANDLNPESYKWLVNNAKLNKVTKNLTAFNKDGREFLMNDVKKNILKLRHDANMGQEHITMNLPALAVEFLDVFTKNWLSIDEINKIKAKPPIVHVYCFIKAAKTDDFKAMAKQLIEHNLGVEVPKKALINIHHVRNVAPCKEMMRVSFLLVEEILKGQNIDNMEEPAKKKTKFENTNTVDCHDVLGINNGKEGTERKPEKEQRKQECIQSYGKEIEKGQSSVS</sequence>
<dbReference type="GO" id="GO:0005634">
    <property type="term" value="C:nucleus"/>
    <property type="evidence" value="ECO:0007669"/>
    <property type="project" value="UniProtKB-SubCell"/>
</dbReference>
<dbReference type="GO" id="GO:0070901">
    <property type="term" value="P:mitochondrial tRNA methylation"/>
    <property type="evidence" value="ECO:0007669"/>
    <property type="project" value="UniProtKB-ARBA"/>
</dbReference>
<evidence type="ECO:0000313" key="14">
    <source>
        <dbReference type="EMBL" id="KAL3403712.1"/>
    </source>
</evidence>
<keyword evidence="6 11" id="KW-0819">tRNA processing</keyword>
<dbReference type="Proteomes" id="UP001627154">
    <property type="component" value="Unassembled WGS sequence"/>
</dbReference>
<feature type="region of interest" description="Disordered" evidence="12">
    <location>
        <begin position="469"/>
        <end position="508"/>
    </location>
</feature>
<comment type="subunit">
    <text evidence="11">Monomer.</text>
</comment>